<protein>
    <recommendedName>
        <fullName evidence="7">DUF3817 domain-containing protein</fullName>
    </recommendedName>
</protein>
<keyword evidence="2" id="KW-1003">Cell membrane</keyword>
<evidence type="ECO:0000259" key="7">
    <source>
        <dbReference type="Pfam" id="PF12823"/>
    </source>
</evidence>
<feature type="domain" description="DUF3817" evidence="7">
    <location>
        <begin position="11"/>
        <end position="98"/>
    </location>
</feature>
<evidence type="ECO:0000256" key="1">
    <source>
        <dbReference type="ARBA" id="ARBA00004651"/>
    </source>
</evidence>
<evidence type="ECO:0000313" key="8">
    <source>
        <dbReference type="EMBL" id="ATQ73762.1"/>
    </source>
</evidence>
<evidence type="ECO:0000256" key="4">
    <source>
        <dbReference type="ARBA" id="ARBA00022989"/>
    </source>
</evidence>
<feature type="transmembrane region" description="Helical" evidence="6">
    <location>
        <begin position="73"/>
        <end position="96"/>
    </location>
</feature>
<keyword evidence="5 6" id="KW-0472">Membrane</keyword>
<organism evidence="8 9">
    <name type="scientific">Massilia violaceinigra</name>
    <dbReference type="NCBI Taxonomy" id="2045208"/>
    <lineage>
        <taxon>Bacteria</taxon>
        <taxon>Pseudomonadati</taxon>
        <taxon>Pseudomonadota</taxon>
        <taxon>Betaproteobacteria</taxon>
        <taxon>Burkholderiales</taxon>
        <taxon>Oxalobacteraceae</taxon>
        <taxon>Telluria group</taxon>
        <taxon>Massilia</taxon>
    </lineage>
</organism>
<dbReference type="PANTHER" id="PTHR40077:SF1">
    <property type="entry name" value="MEMBRANE PROTEIN"/>
    <property type="match status" value="1"/>
</dbReference>
<dbReference type="EMBL" id="CP024608">
    <property type="protein sequence ID" value="ATQ73762.1"/>
    <property type="molecule type" value="Genomic_DNA"/>
</dbReference>
<dbReference type="PANTHER" id="PTHR40077">
    <property type="entry name" value="MEMBRANE PROTEIN-RELATED"/>
    <property type="match status" value="1"/>
</dbReference>
<dbReference type="RefSeq" id="WP_099873782.1">
    <property type="nucleotide sequence ID" value="NZ_CP024608.1"/>
</dbReference>
<gene>
    <name evidence="8" type="ORF">CR152_03990</name>
</gene>
<dbReference type="GO" id="GO:0005886">
    <property type="term" value="C:plasma membrane"/>
    <property type="evidence" value="ECO:0007669"/>
    <property type="project" value="UniProtKB-SubCell"/>
</dbReference>
<dbReference type="NCBIfam" id="TIGR03954">
    <property type="entry name" value="integ_memb_HG"/>
    <property type="match status" value="1"/>
</dbReference>
<sequence>MTTQKPTGIGKLFAAACLIEGLTWTGLLIGMLLKYVTETTDLGVWLFGRLHGVAFMFYVVVAVLAALRLRWPWWATTLAILAAVPPLVTIPMEIWYQRRGFLTEKPAAQP</sequence>
<evidence type="ECO:0000256" key="3">
    <source>
        <dbReference type="ARBA" id="ARBA00022692"/>
    </source>
</evidence>
<keyword evidence="9" id="KW-1185">Reference proteome</keyword>
<evidence type="ECO:0000256" key="6">
    <source>
        <dbReference type="SAM" id="Phobius"/>
    </source>
</evidence>
<evidence type="ECO:0000256" key="5">
    <source>
        <dbReference type="ARBA" id="ARBA00023136"/>
    </source>
</evidence>
<keyword evidence="4 6" id="KW-1133">Transmembrane helix</keyword>
<reference evidence="8" key="1">
    <citation type="submission" date="2017-10" db="EMBL/GenBank/DDBJ databases">
        <title>Massilia psychrophilum sp. nov., a novel purple-pigmented bacterium isolated from Tianshan glacier, Xinjiang Municipality, China.</title>
        <authorList>
            <person name="Wang H."/>
        </authorList>
    </citation>
    <scope>NUCLEOTIDE SEQUENCE [LARGE SCALE GENOMIC DNA]</scope>
    <source>
        <strain evidence="8">B2</strain>
    </source>
</reference>
<feature type="transmembrane region" description="Helical" evidence="6">
    <location>
        <begin position="45"/>
        <end position="67"/>
    </location>
</feature>
<evidence type="ECO:0000313" key="9">
    <source>
        <dbReference type="Proteomes" id="UP000229897"/>
    </source>
</evidence>
<dbReference type="OrthoDB" id="5999047at2"/>
<accession>A0A2D2DFJ4</accession>
<proteinExistence type="predicted"/>
<dbReference type="KEGG" id="mass:CR152_03990"/>
<dbReference type="InterPro" id="IPR023845">
    <property type="entry name" value="DUF3817_TM"/>
</dbReference>
<keyword evidence="3 6" id="KW-0812">Transmembrane</keyword>
<dbReference type="Proteomes" id="UP000229897">
    <property type="component" value="Chromosome"/>
</dbReference>
<evidence type="ECO:0000256" key="2">
    <source>
        <dbReference type="ARBA" id="ARBA00022475"/>
    </source>
</evidence>
<dbReference type="AlphaFoldDB" id="A0A2D2DFJ4"/>
<dbReference type="Pfam" id="PF12823">
    <property type="entry name" value="DUF3817"/>
    <property type="match status" value="1"/>
</dbReference>
<name>A0A2D2DFJ4_9BURK</name>
<feature type="transmembrane region" description="Helical" evidence="6">
    <location>
        <begin position="12"/>
        <end position="33"/>
    </location>
</feature>
<comment type="subcellular location">
    <subcellularLocation>
        <location evidence="1">Cell membrane</location>
        <topology evidence="1">Multi-pass membrane protein</topology>
    </subcellularLocation>
</comment>